<evidence type="ECO:0000313" key="3">
    <source>
        <dbReference type="Proteomes" id="UP000314294"/>
    </source>
</evidence>
<reference evidence="2 3" key="1">
    <citation type="submission" date="2019-03" db="EMBL/GenBank/DDBJ databases">
        <title>First draft genome of Liparis tanakae, snailfish: a comprehensive survey of snailfish specific genes.</title>
        <authorList>
            <person name="Kim W."/>
            <person name="Song I."/>
            <person name="Jeong J.-H."/>
            <person name="Kim D."/>
            <person name="Kim S."/>
            <person name="Ryu S."/>
            <person name="Song J.Y."/>
            <person name="Lee S.K."/>
        </authorList>
    </citation>
    <scope>NUCLEOTIDE SEQUENCE [LARGE SCALE GENOMIC DNA]</scope>
    <source>
        <tissue evidence="2">Muscle</tissue>
    </source>
</reference>
<dbReference type="Proteomes" id="UP000314294">
    <property type="component" value="Unassembled WGS sequence"/>
</dbReference>
<accession>A0A4Z2F917</accession>
<sequence length="116" mass="12367">MVTSVCLESPACGLQFTPALECTRPSLSPPPPVLLHPSIAPLNEHVKAERLKKCEMGSGAAAPLPFSPQLVHCLPSSSPPRCFALLLLSSVLRGAPRAPEVDTSKRRPTARTTRGY</sequence>
<dbReference type="EMBL" id="SRLO01001451">
    <property type="protein sequence ID" value="TNN37726.1"/>
    <property type="molecule type" value="Genomic_DNA"/>
</dbReference>
<name>A0A4Z2F917_9TELE</name>
<evidence type="ECO:0000313" key="2">
    <source>
        <dbReference type="EMBL" id="TNN37726.1"/>
    </source>
</evidence>
<protein>
    <submittedName>
        <fullName evidence="2">Uncharacterized protein</fullName>
    </submittedName>
</protein>
<comment type="caution">
    <text evidence="2">The sequence shown here is derived from an EMBL/GenBank/DDBJ whole genome shotgun (WGS) entry which is preliminary data.</text>
</comment>
<keyword evidence="3" id="KW-1185">Reference proteome</keyword>
<dbReference type="AlphaFoldDB" id="A0A4Z2F917"/>
<evidence type="ECO:0000256" key="1">
    <source>
        <dbReference type="SAM" id="MobiDB-lite"/>
    </source>
</evidence>
<proteinExistence type="predicted"/>
<organism evidence="2 3">
    <name type="scientific">Liparis tanakae</name>
    <name type="common">Tanaka's snailfish</name>
    <dbReference type="NCBI Taxonomy" id="230148"/>
    <lineage>
        <taxon>Eukaryota</taxon>
        <taxon>Metazoa</taxon>
        <taxon>Chordata</taxon>
        <taxon>Craniata</taxon>
        <taxon>Vertebrata</taxon>
        <taxon>Euteleostomi</taxon>
        <taxon>Actinopterygii</taxon>
        <taxon>Neopterygii</taxon>
        <taxon>Teleostei</taxon>
        <taxon>Neoteleostei</taxon>
        <taxon>Acanthomorphata</taxon>
        <taxon>Eupercaria</taxon>
        <taxon>Perciformes</taxon>
        <taxon>Cottioidei</taxon>
        <taxon>Cottales</taxon>
        <taxon>Liparidae</taxon>
        <taxon>Liparis</taxon>
    </lineage>
</organism>
<gene>
    <name evidence="2" type="ORF">EYF80_052106</name>
</gene>
<feature type="region of interest" description="Disordered" evidence="1">
    <location>
        <begin position="96"/>
        <end position="116"/>
    </location>
</feature>